<evidence type="ECO:0000313" key="7">
    <source>
        <dbReference type="Proteomes" id="UP000887566"/>
    </source>
</evidence>
<evidence type="ECO:0000256" key="2">
    <source>
        <dbReference type="ARBA" id="ARBA00022692"/>
    </source>
</evidence>
<dbReference type="PANTHER" id="PTHR15407">
    <property type="entry name" value="FUKUTIN-RELATED"/>
    <property type="match status" value="1"/>
</dbReference>
<organism evidence="7 8">
    <name type="scientific">Plectus sambesii</name>
    <dbReference type="NCBI Taxonomy" id="2011161"/>
    <lineage>
        <taxon>Eukaryota</taxon>
        <taxon>Metazoa</taxon>
        <taxon>Ecdysozoa</taxon>
        <taxon>Nematoda</taxon>
        <taxon>Chromadorea</taxon>
        <taxon>Plectida</taxon>
        <taxon>Plectina</taxon>
        <taxon>Plectoidea</taxon>
        <taxon>Plectidae</taxon>
        <taxon>Plectus</taxon>
    </lineage>
</organism>
<dbReference type="Proteomes" id="UP000887566">
    <property type="component" value="Unplaced"/>
</dbReference>
<feature type="domain" description="LicD/FKTN/FKRP nucleotidyltransferase" evidence="5">
    <location>
        <begin position="220"/>
        <end position="264"/>
    </location>
</feature>
<dbReference type="InterPro" id="IPR057641">
    <property type="entry name" value="W02B3_4_N"/>
</dbReference>
<dbReference type="GO" id="GO:0016020">
    <property type="term" value="C:membrane"/>
    <property type="evidence" value="ECO:0007669"/>
    <property type="project" value="UniProtKB-SubCell"/>
</dbReference>
<dbReference type="InterPro" id="IPR007074">
    <property type="entry name" value="LicD/FKTN/FKRP_NTP_transf"/>
</dbReference>
<comment type="subcellular location">
    <subcellularLocation>
        <location evidence="1">Membrane</location>
        <topology evidence="1">Single-pass membrane protein</topology>
    </subcellularLocation>
</comment>
<dbReference type="AlphaFoldDB" id="A0A914W3R2"/>
<dbReference type="Pfam" id="PF04991">
    <property type="entry name" value="LicD"/>
    <property type="match status" value="1"/>
</dbReference>
<evidence type="ECO:0000259" key="6">
    <source>
        <dbReference type="Pfam" id="PF24413"/>
    </source>
</evidence>
<evidence type="ECO:0000259" key="5">
    <source>
        <dbReference type="Pfam" id="PF04991"/>
    </source>
</evidence>
<feature type="domain" description="W02B3.4-like N-terminal" evidence="6">
    <location>
        <begin position="32"/>
        <end position="177"/>
    </location>
</feature>
<name>A0A914W3R2_9BILA</name>
<keyword evidence="4" id="KW-0472">Membrane</keyword>
<evidence type="ECO:0000256" key="4">
    <source>
        <dbReference type="ARBA" id="ARBA00023136"/>
    </source>
</evidence>
<dbReference type="PANTHER" id="PTHR15407:SF28">
    <property type="entry name" value="RIBITOL-5-PHOSPHATE TRANSFERASE FKTN"/>
    <property type="match status" value="1"/>
</dbReference>
<sequence>MHSKDSLDSASLLQQRFATISYFLKSMADGGFPIMLIDTGMIKCISKKSNCALEPVITGMENVSLLFSMDATYWSTFEQKMNTGFINVDDTQFTRDKFGVSGADIFLSGVRFQILRMESPNNTDYFIFSDKSSRIAMRRFNVKNMIARATQGGKISFSIPADPLLFLWRWQRGQFIECRQDIAAKMRRDYPELYNVPPNIKDNYASNLADYTQLLVKMRITPMLTGGTLLGWYRECGFITHTSDLDTAMLIEEYSEKLVETLKKNSRFKLIRILGIPDRLEFKIISLGRVIDLFIIYHNGTDGSDYTNGLDIDTRGKYIWRYPRLTKVCTGDLKGHLMFVPCNVEEMLTACYGNRWDVPHLTWNYQWWSSGANVEYGGEYSEEEMLRAVKYL</sequence>
<dbReference type="InterPro" id="IPR009644">
    <property type="entry name" value="FKTN/MNN4/W02B3.4-1"/>
</dbReference>
<accession>A0A914W3R2</accession>
<reference evidence="8" key="1">
    <citation type="submission" date="2022-11" db="UniProtKB">
        <authorList>
            <consortium name="WormBaseParasite"/>
        </authorList>
    </citation>
    <scope>IDENTIFICATION</scope>
</reference>
<evidence type="ECO:0000313" key="8">
    <source>
        <dbReference type="WBParaSite" id="PSAMB.scaffold2964size20361.g19747.t1"/>
    </source>
</evidence>
<evidence type="ECO:0000256" key="3">
    <source>
        <dbReference type="ARBA" id="ARBA00022989"/>
    </source>
</evidence>
<dbReference type="Pfam" id="PF24413">
    <property type="entry name" value="W02B3_4_N"/>
    <property type="match status" value="1"/>
</dbReference>
<keyword evidence="7" id="KW-1185">Reference proteome</keyword>
<keyword evidence="3" id="KW-1133">Transmembrane helix</keyword>
<dbReference type="WBParaSite" id="PSAMB.scaffold2964size20361.g19747.t1">
    <property type="protein sequence ID" value="PSAMB.scaffold2964size20361.g19747.t1"/>
    <property type="gene ID" value="PSAMB.scaffold2964size20361.g19747"/>
</dbReference>
<evidence type="ECO:0000256" key="1">
    <source>
        <dbReference type="ARBA" id="ARBA00004167"/>
    </source>
</evidence>
<proteinExistence type="predicted"/>
<protein>
    <submittedName>
        <fullName evidence="8">Fukutin</fullName>
    </submittedName>
</protein>
<dbReference type="GO" id="GO:0009100">
    <property type="term" value="P:glycoprotein metabolic process"/>
    <property type="evidence" value="ECO:0007669"/>
    <property type="project" value="UniProtKB-ARBA"/>
</dbReference>
<keyword evidence="2" id="KW-0812">Transmembrane</keyword>